<name>A0A1I8AHQ7_9BILA</name>
<evidence type="ECO:0000256" key="3">
    <source>
        <dbReference type="SAM" id="Phobius"/>
    </source>
</evidence>
<dbReference type="InterPro" id="IPR020846">
    <property type="entry name" value="MFS_dom"/>
</dbReference>
<evidence type="ECO:0000256" key="2">
    <source>
        <dbReference type="SAM" id="MobiDB-lite"/>
    </source>
</evidence>
<dbReference type="PANTHER" id="PTHR45757:SF11">
    <property type="entry name" value="MAJOR FACILITATOR SUPERFAMILY (MFS) PROFILE DOMAIN-CONTAINING PROTEIN"/>
    <property type="match status" value="1"/>
</dbReference>
<keyword evidence="3" id="KW-1133">Transmembrane helix</keyword>
<evidence type="ECO:0000313" key="6">
    <source>
        <dbReference type="WBParaSite" id="L893_g5715.t1"/>
    </source>
</evidence>
<keyword evidence="5" id="KW-1185">Reference proteome</keyword>
<dbReference type="Pfam" id="PF07690">
    <property type="entry name" value="MFS_1"/>
    <property type="match status" value="1"/>
</dbReference>
<evidence type="ECO:0000259" key="4">
    <source>
        <dbReference type="PROSITE" id="PS50850"/>
    </source>
</evidence>
<keyword evidence="3" id="KW-0812">Transmembrane</keyword>
<organism evidence="5 6">
    <name type="scientific">Steinernema glaseri</name>
    <dbReference type="NCBI Taxonomy" id="37863"/>
    <lineage>
        <taxon>Eukaryota</taxon>
        <taxon>Metazoa</taxon>
        <taxon>Ecdysozoa</taxon>
        <taxon>Nematoda</taxon>
        <taxon>Chromadorea</taxon>
        <taxon>Rhabditida</taxon>
        <taxon>Tylenchina</taxon>
        <taxon>Panagrolaimomorpha</taxon>
        <taxon>Strongyloidoidea</taxon>
        <taxon>Steinernematidae</taxon>
        <taxon>Steinernema</taxon>
    </lineage>
</organism>
<feature type="transmembrane region" description="Helical" evidence="3">
    <location>
        <begin position="56"/>
        <end position="76"/>
    </location>
</feature>
<feature type="transmembrane region" description="Helical" evidence="3">
    <location>
        <begin position="176"/>
        <end position="194"/>
    </location>
</feature>
<evidence type="ECO:0000256" key="1">
    <source>
        <dbReference type="ARBA" id="ARBA00004141"/>
    </source>
</evidence>
<feature type="transmembrane region" description="Helical" evidence="3">
    <location>
        <begin position="364"/>
        <end position="387"/>
    </location>
</feature>
<feature type="transmembrane region" description="Helical" evidence="3">
    <location>
        <begin position="114"/>
        <end position="134"/>
    </location>
</feature>
<evidence type="ECO:0000313" key="5">
    <source>
        <dbReference type="Proteomes" id="UP000095287"/>
    </source>
</evidence>
<dbReference type="PANTHER" id="PTHR45757">
    <property type="entry name" value="PROTEIN CBG23364-RELATED"/>
    <property type="match status" value="1"/>
</dbReference>
<dbReference type="Gene3D" id="1.20.1250.20">
    <property type="entry name" value="MFS general substrate transporter like domains"/>
    <property type="match status" value="2"/>
</dbReference>
<feature type="domain" description="Major facilitator superfamily (MFS) profile" evidence="4">
    <location>
        <begin position="1"/>
        <end position="425"/>
    </location>
</feature>
<protein>
    <submittedName>
        <fullName evidence="6">MFS domain-containing protein</fullName>
    </submittedName>
</protein>
<reference evidence="6" key="1">
    <citation type="submission" date="2016-11" db="UniProtKB">
        <authorList>
            <consortium name="WormBaseParasite"/>
        </authorList>
    </citation>
    <scope>IDENTIFICATION</scope>
</reference>
<sequence>MQSLRYFIISLTLICMSMLYANTVLFNFTVICMEPHDVSGMSSNETHRFSPVEEGWILSMVSVGGVLGTYPAIYITNIIGLRLSFTIFGITSGIATALMPVAANTFYGILAVRFIQGFGMACAYLASGAVPIAWGGAKSQGLFVSVLTVSYQLGPFMAMLNSGYFCTSPYGWQSVYYLYGGATVCIFVIFLAMYSNSPHKNRLVAKSKISALPDAHSLPTKKQVIPYKEMATCRSVFGILSTGFGDSVGYEVFLLYGPIYVNTVLQLEIHQTGLLAALPYLISMASKFLAGIFLDRARCVGAHFRCISFTAFFQLAMAFSFIALTLISADMTFIPGALFTLSMVVSGVHHVGLMNASQIVAQQYTHILSSVLAAQNSLVGLLLPPIVSMFVPHYSGAEWSMVFYGIVGILILTNILFVSLTKVQPAQWTRPQQSKDEVSSTNSNGNLYGA</sequence>
<feature type="compositionally biased region" description="Polar residues" evidence="2">
    <location>
        <begin position="439"/>
        <end position="450"/>
    </location>
</feature>
<feature type="transmembrane region" description="Helical" evidence="3">
    <location>
        <begin position="83"/>
        <end position="102"/>
    </location>
</feature>
<feature type="transmembrane region" description="Helical" evidence="3">
    <location>
        <begin position="141"/>
        <end position="164"/>
    </location>
</feature>
<dbReference type="AlphaFoldDB" id="A0A1I8AHQ7"/>
<feature type="region of interest" description="Disordered" evidence="2">
    <location>
        <begin position="431"/>
        <end position="450"/>
    </location>
</feature>
<dbReference type="PROSITE" id="PS50850">
    <property type="entry name" value="MFS"/>
    <property type="match status" value="1"/>
</dbReference>
<proteinExistence type="predicted"/>
<dbReference type="InterPro" id="IPR011701">
    <property type="entry name" value="MFS"/>
</dbReference>
<feature type="transmembrane region" description="Helical" evidence="3">
    <location>
        <begin position="306"/>
        <end position="327"/>
    </location>
</feature>
<feature type="transmembrane region" description="Helical" evidence="3">
    <location>
        <begin position="333"/>
        <end position="352"/>
    </location>
</feature>
<dbReference type="WBParaSite" id="L893_g5715.t1">
    <property type="protein sequence ID" value="L893_g5715.t1"/>
    <property type="gene ID" value="L893_g5715"/>
</dbReference>
<feature type="transmembrane region" description="Helical" evidence="3">
    <location>
        <begin position="236"/>
        <end position="261"/>
    </location>
</feature>
<dbReference type="Proteomes" id="UP000095287">
    <property type="component" value="Unplaced"/>
</dbReference>
<accession>A0A1I8AHQ7</accession>
<dbReference type="InterPro" id="IPR036259">
    <property type="entry name" value="MFS_trans_sf"/>
</dbReference>
<feature type="transmembrane region" description="Helical" evidence="3">
    <location>
        <begin position="273"/>
        <end position="294"/>
    </location>
</feature>
<comment type="subcellular location">
    <subcellularLocation>
        <location evidence="1">Membrane</location>
        <topology evidence="1">Multi-pass membrane protein</topology>
    </subcellularLocation>
</comment>
<feature type="transmembrane region" description="Helical" evidence="3">
    <location>
        <begin position="399"/>
        <end position="420"/>
    </location>
</feature>
<dbReference type="GO" id="GO:0016020">
    <property type="term" value="C:membrane"/>
    <property type="evidence" value="ECO:0007669"/>
    <property type="project" value="UniProtKB-SubCell"/>
</dbReference>
<dbReference type="SUPFAM" id="SSF103473">
    <property type="entry name" value="MFS general substrate transporter"/>
    <property type="match status" value="1"/>
</dbReference>
<dbReference type="GO" id="GO:0022857">
    <property type="term" value="F:transmembrane transporter activity"/>
    <property type="evidence" value="ECO:0007669"/>
    <property type="project" value="InterPro"/>
</dbReference>
<feature type="transmembrane region" description="Helical" evidence="3">
    <location>
        <begin position="7"/>
        <end position="31"/>
    </location>
</feature>
<keyword evidence="3" id="KW-0472">Membrane</keyword>